<keyword evidence="4" id="KW-0255">Endonuclease</keyword>
<dbReference type="PANTHER" id="PTHR37984">
    <property type="entry name" value="PROTEIN CBG26694"/>
    <property type="match status" value="1"/>
</dbReference>
<organism evidence="9 10">
    <name type="scientific">Austropuccinia psidii MF-1</name>
    <dbReference type="NCBI Taxonomy" id="1389203"/>
    <lineage>
        <taxon>Eukaryota</taxon>
        <taxon>Fungi</taxon>
        <taxon>Dikarya</taxon>
        <taxon>Basidiomycota</taxon>
        <taxon>Pucciniomycotina</taxon>
        <taxon>Pucciniomycetes</taxon>
        <taxon>Pucciniales</taxon>
        <taxon>Sphaerophragmiaceae</taxon>
        <taxon>Austropuccinia</taxon>
    </lineage>
</organism>
<sequence>MTYWNIPFKLYIDACGDGLGAALHQVKIIDDKPTEGPVCYISRQIKPTEARYGAIQMECLCLVWALEKLHYYLDGSVFEVITDCNAVKSLLNMKTPNRHMLRWQIAIQEYGGNMTIVHKAGNFHKNADGLSRWELANTPDNVAYVPLKAEPQIPIEGINITDIGTVFFEEVRESYKQDKNCHILTSLLDEDCKDTSLVKALDEVWKNSYSEGRFHLFDGIIYHRTRHSWVMKLCSRLLINTILHEFHDSIYSGHLSEDRTPEKVKNCVWWPSWRKETIEYCHTCDRFQKENRSTGRKFGLMIHIQEPKSPWEVVHMDWVTALSPSAEKRYNACLLIVDIYSKTPIFLQCPKDDTAMDTALLLGVEFIWTKSSLSTAYHPQTDELAERMIQTLEDNIRRFCAYGLEFKDSDGFTHDWCTLIPALELEYKTSVHSSTGQTPDMLEKRWNPRLPADTLRKYLIDIHPTASSFKIMLDKVKHHSKQSMTDAFDYAKQKWDKSHKVLDFKVGDLVLVSTLNF</sequence>
<evidence type="ECO:0000256" key="1">
    <source>
        <dbReference type="ARBA" id="ARBA00022679"/>
    </source>
</evidence>
<keyword evidence="1" id="KW-0808">Transferase</keyword>
<keyword evidence="2" id="KW-0548">Nucleotidyltransferase</keyword>
<evidence type="ECO:0000313" key="10">
    <source>
        <dbReference type="Proteomes" id="UP000765509"/>
    </source>
</evidence>
<dbReference type="InterPro" id="IPR043502">
    <property type="entry name" value="DNA/RNA_pol_sf"/>
</dbReference>
<dbReference type="CDD" id="cd09274">
    <property type="entry name" value="RNase_HI_RT_Ty3"/>
    <property type="match status" value="1"/>
</dbReference>
<comment type="caution">
    <text evidence="9">The sequence shown here is derived from an EMBL/GenBank/DDBJ whole genome shotgun (WGS) entry which is preliminary data.</text>
</comment>
<dbReference type="InterPro" id="IPR012337">
    <property type="entry name" value="RNaseH-like_sf"/>
</dbReference>
<dbReference type="GO" id="GO:0003676">
    <property type="term" value="F:nucleic acid binding"/>
    <property type="evidence" value="ECO:0007669"/>
    <property type="project" value="InterPro"/>
</dbReference>
<evidence type="ECO:0008006" key="11">
    <source>
        <dbReference type="Google" id="ProtNLM"/>
    </source>
</evidence>
<protein>
    <recommendedName>
        <fullName evidence="11">Integrase catalytic domain-containing protein</fullName>
    </recommendedName>
</protein>
<gene>
    <name evidence="9" type="ORF">O181_101132</name>
</gene>
<keyword evidence="3" id="KW-0540">Nuclease</keyword>
<dbReference type="GO" id="GO:0004519">
    <property type="term" value="F:endonuclease activity"/>
    <property type="evidence" value="ECO:0007669"/>
    <property type="project" value="UniProtKB-KW"/>
</dbReference>
<keyword evidence="10" id="KW-1185">Reference proteome</keyword>
<accession>A0A9Q3JFD5</accession>
<keyword evidence="5" id="KW-0378">Hydrolase</keyword>
<dbReference type="SUPFAM" id="SSF53098">
    <property type="entry name" value="Ribonuclease H-like"/>
    <property type="match status" value="1"/>
</dbReference>
<evidence type="ECO:0000259" key="8">
    <source>
        <dbReference type="Pfam" id="PF17921"/>
    </source>
</evidence>
<dbReference type="InterPro" id="IPR036397">
    <property type="entry name" value="RNaseH_sf"/>
</dbReference>
<dbReference type="OrthoDB" id="2595244at2759"/>
<dbReference type="EMBL" id="AVOT02070999">
    <property type="protein sequence ID" value="MBW0561417.1"/>
    <property type="molecule type" value="Genomic_DNA"/>
</dbReference>
<evidence type="ECO:0000256" key="2">
    <source>
        <dbReference type="ARBA" id="ARBA00022695"/>
    </source>
</evidence>
<dbReference type="SUPFAM" id="SSF56672">
    <property type="entry name" value="DNA/RNA polymerases"/>
    <property type="match status" value="1"/>
</dbReference>
<keyword evidence="6" id="KW-0695">RNA-directed DNA polymerase</keyword>
<dbReference type="AlphaFoldDB" id="A0A9Q3JFD5"/>
<dbReference type="InterPro" id="IPR050951">
    <property type="entry name" value="Retrovirus_Pol_polyprotein"/>
</dbReference>
<feature type="domain" description="Integrase zinc-binding" evidence="8">
    <location>
        <begin position="238"/>
        <end position="292"/>
    </location>
</feature>
<dbReference type="GO" id="GO:0016787">
    <property type="term" value="F:hydrolase activity"/>
    <property type="evidence" value="ECO:0007669"/>
    <property type="project" value="UniProtKB-KW"/>
</dbReference>
<dbReference type="Gene3D" id="1.10.340.70">
    <property type="match status" value="1"/>
</dbReference>
<dbReference type="Pfam" id="PF17917">
    <property type="entry name" value="RT_RNaseH"/>
    <property type="match status" value="1"/>
</dbReference>
<dbReference type="Proteomes" id="UP000765509">
    <property type="component" value="Unassembled WGS sequence"/>
</dbReference>
<feature type="domain" description="Reverse transcriptase RNase H-like" evidence="7">
    <location>
        <begin position="7"/>
        <end position="110"/>
    </location>
</feature>
<evidence type="ECO:0000256" key="3">
    <source>
        <dbReference type="ARBA" id="ARBA00022722"/>
    </source>
</evidence>
<dbReference type="GO" id="GO:0003964">
    <property type="term" value="F:RNA-directed DNA polymerase activity"/>
    <property type="evidence" value="ECO:0007669"/>
    <property type="project" value="UniProtKB-KW"/>
</dbReference>
<name>A0A9Q3JFD5_9BASI</name>
<dbReference type="Pfam" id="PF17921">
    <property type="entry name" value="Integrase_H2C2"/>
    <property type="match status" value="1"/>
</dbReference>
<evidence type="ECO:0000256" key="4">
    <source>
        <dbReference type="ARBA" id="ARBA00022759"/>
    </source>
</evidence>
<dbReference type="InterPro" id="IPR041588">
    <property type="entry name" value="Integrase_H2C2"/>
</dbReference>
<dbReference type="PANTHER" id="PTHR37984:SF5">
    <property type="entry name" value="PROTEIN NYNRIN-LIKE"/>
    <property type="match status" value="1"/>
</dbReference>
<evidence type="ECO:0000259" key="7">
    <source>
        <dbReference type="Pfam" id="PF17917"/>
    </source>
</evidence>
<evidence type="ECO:0000256" key="6">
    <source>
        <dbReference type="ARBA" id="ARBA00022918"/>
    </source>
</evidence>
<dbReference type="Gene3D" id="3.30.420.10">
    <property type="entry name" value="Ribonuclease H-like superfamily/Ribonuclease H"/>
    <property type="match status" value="2"/>
</dbReference>
<proteinExistence type="predicted"/>
<dbReference type="InterPro" id="IPR041373">
    <property type="entry name" value="RT_RNaseH"/>
</dbReference>
<feature type="non-terminal residue" evidence="9">
    <location>
        <position position="517"/>
    </location>
</feature>
<evidence type="ECO:0000256" key="5">
    <source>
        <dbReference type="ARBA" id="ARBA00022801"/>
    </source>
</evidence>
<evidence type="ECO:0000313" key="9">
    <source>
        <dbReference type="EMBL" id="MBW0561417.1"/>
    </source>
</evidence>
<reference evidence="9" key="1">
    <citation type="submission" date="2021-03" db="EMBL/GenBank/DDBJ databases">
        <title>Draft genome sequence of rust myrtle Austropuccinia psidii MF-1, a brazilian biotype.</title>
        <authorList>
            <person name="Quecine M.C."/>
            <person name="Pachon D.M.R."/>
            <person name="Bonatelli M.L."/>
            <person name="Correr F.H."/>
            <person name="Franceschini L.M."/>
            <person name="Leite T.F."/>
            <person name="Margarido G.R.A."/>
            <person name="Almeida C.A."/>
            <person name="Ferrarezi J.A."/>
            <person name="Labate C.A."/>
        </authorList>
    </citation>
    <scope>NUCLEOTIDE SEQUENCE</scope>
    <source>
        <strain evidence="9">MF-1</strain>
    </source>
</reference>